<organism evidence="1 2">
    <name type="scientific">Sphingomonas astaxanthinifaciens DSM 22298</name>
    <dbReference type="NCBI Taxonomy" id="1123267"/>
    <lineage>
        <taxon>Bacteria</taxon>
        <taxon>Pseudomonadati</taxon>
        <taxon>Pseudomonadota</taxon>
        <taxon>Alphaproteobacteria</taxon>
        <taxon>Sphingomonadales</taxon>
        <taxon>Sphingomonadaceae</taxon>
        <taxon>Sphingomonas</taxon>
    </lineage>
</organism>
<evidence type="ECO:0000313" key="1">
    <source>
        <dbReference type="EMBL" id="GLR46910.1"/>
    </source>
</evidence>
<keyword evidence="2" id="KW-1185">Reference proteome</keyword>
<dbReference type="InterPro" id="IPR029058">
    <property type="entry name" value="AB_hydrolase_fold"/>
</dbReference>
<accession>A0ABQ5Z5J7</accession>
<sequence length="373" mass="40616">MCARRFLMVIFVLTLLVVAGAFAVFQYGSEVLVKQALPSVPFEAPKNDTGPDYVRVENWLNLPDTVPPGPADWSPQGATPDRLLGREAATFYIHPTTYLEKDRWNAPLGDKESQDRAALFVRSQASAFQFSRVYAPKYRQAAFGAFLDTGKDAQGALDLAYQDVARAFDRFLVQEPKGPIILVGHSQGALHLTRLLRERVATNPALAKRVVAAYVVGWPVSKAADVPAMGLPACERRAQPGCILSWMSFGEPANIDPFVHVYDGTTGFTGAKRQRGDLLCVNPISGQQTGKATSSANAGTLVPTDDTLADATLQKGLVGAECRGGFLSLSFADDKPPALGPYVLPGNNYHVYDMALFWADIRRDAEERLAAWR</sequence>
<dbReference type="Proteomes" id="UP001156703">
    <property type="component" value="Unassembled WGS sequence"/>
</dbReference>
<gene>
    <name evidence="1" type="ORF">GCM10007925_06210</name>
</gene>
<dbReference type="EMBL" id="BSOO01000004">
    <property type="protein sequence ID" value="GLR46910.1"/>
    <property type="molecule type" value="Genomic_DNA"/>
</dbReference>
<dbReference type="RefSeq" id="WP_029942124.1">
    <property type="nucleotide sequence ID" value="NZ_BSOO01000004.1"/>
</dbReference>
<name>A0ABQ5Z5J7_9SPHN</name>
<evidence type="ECO:0008006" key="3">
    <source>
        <dbReference type="Google" id="ProtNLM"/>
    </source>
</evidence>
<reference evidence="2" key="1">
    <citation type="journal article" date="2019" name="Int. J. Syst. Evol. Microbiol.">
        <title>The Global Catalogue of Microorganisms (GCM) 10K type strain sequencing project: providing services to taxonomists for standard genome sequencing and annotation.</title>
        <authorList>
            <consortium name="The Broad Institute Genomics Platform"/>
            <consortium name="The Broad Institute Genome Sequencing Center for Infectious Disease"/>
            <person name="Wu L."/>
            <person name="Ma J."/>
        </authorList>
    </citation>
    <scope>NUCLEOTIDE SEQUENCE [LARGE SCALE GENOMIC DNA]</scope>
    <source>
        <strain evidence="2">NBRC 102146</strain>
    </source>
</reference>
<proteinExistence type="predicted"/>
<dbReference type="SUPFAM" id="SSF53474">
    <property type="entry name" value="alpha/beta-Hydrolases"/>
    <property type="match status" value="1"/>
</dbReference>
<comment type="caution">
    <text evidence="1">The sequence shown here is derived from an EMBL/GenBank/DDBJ whole genome shotgun (WGS) entry which is preliminary data.</text>
</comment>
<dbReference type="Pfam" id="PF11288">
    <property type="entry name" value="DUF3089"/>
    <property type="match status" value="1"/>
</dbReference>
<evidence type="ECO:0000313" key="2">
    <source>
        <dbReference type="Proteomes" id="UP001156703"/>
    </source>
</evidence>
<dbReference type="InterPro" id="IPR021440">
    <property type="entry name" value="DUF3089"/>
</dbReference>
<protein>
    <recommendedName>
        <fullName evidence="3">DUF3089 domain-containing protein</fullName>
    </recommendedName>
</protein>
<dbReference type="Gene3D" id="3.40.50.1820">
    <property type="entry name" value="alpha/beta hydrolase"/>
    <property type="match status" value="1"/>
</dbReference>